<dbReference type="InterPro" id="IPR012337">
    <property type="entry name" value="RNaseH-like_sf"/>
</dbReference>
<protein>
    <submittedName>
        <fullName evidence="5">3'-5' exonuclease</fullName>
    </submittedName>
</protein>
<dbReference type="EMBL" id="JAAFYZ010000333">
    <property type="protein sequence ID" value="MBS2554196.1"/>
    <property type="molecule type" value="Genomic_DNA"/>
</dbReference>
<evidence type="ECO:0000256" key="2">
    <source>
        <dbReference type="ARBA" id="ARBA00022801"/>
    </source>
</evidence>
<dbReference type="SMART" id="SM00479">
    <property type="entry name" value="EXOIII"/>
    <property type="match status" value="1"/>
</dbReference>
<dbReference type="InterPro" id="IPR036397">
    <property type="entry name" value="RNaseH_sf"/>
</dbReference>
<accession>A0ABS5L796</accession>
<evidence type="ECO:0000256" key="1">
    <source>
        <dbReference type="ARBA" id="ARBA00022722"/>
    </source>
</evidence>
<feature type="domain" description="Exonuclease" evidence="4">
    <location>
        <begin position="24"/>
        <end position="203"/>
    </location>
</feature>
<evidence type="ECO:0000313" key="6">
    <source>
        <dbReference type="Proteomes" id="UP000730482"/>
    </source>
</evidence>
<dbReference type="GO" id="GO:0004527">
    <property type="term" value="F:exonuclease activity"/>
    <property type="evidence" value="ECO:0007669"/>
    <property type="project" value="UniProtKB-KW"/>
</dbReference>
<reference evidence="5 6" key="1">
    <citation type="submission" date="2020-02" db="EMBL/GenBank/DDBJ databases">
        <title>Acidophilic actinobacteria isolated from forest soil.</title>
        <authorList>
            <person name="Golinska P."/>
        </authorList>
    </citation>
    <scope>NUCLEOTIDE SEQUENCE [LARGE SCALE GENOMIC DNA]</scope>
    <source>
        <strain evidence="5 6">NL8</strain>
    </source>
</reference>
<keyword evidence="6" id="KW-1185">Reference proteome</keyword>
<keyword evidence="2" id="KW-0378">Hydrolase</keyword>
<evidence type="ECO:0000259" key="4">
    <source>
        <dbReference type="SMART" id="SM00479"/>
    </source>
</evidence>
<dbReference type="RefSeq" id="WP_212021430.1">
    <property type="nucleotide sequence ID" value="NZ_JAAFYZ010000333.1"/>
</dbReference>
<dbReference type="Proteomes" id="UP000730482">
    <property type="component" value="Unassembled WGS sequence"/>
</dbReference>
<keyword evidence="3 5" id="KW-0269">Exonuclease</keyword>
<organism evidence="5 6">
    <name type="scientific">Catenulispora pinistramenti</name>
    <dbReference type="NCBI Taxonomy" id="2705254"/>
    <lineage>
        <taxon>Bacteria</taxon>
        <taxon>Bacillati</taxon>
        <taxon>Actinomycetota</taxon>
        <taxon>Actinomycetes</taxon>
        <taxon>Catenulisporales</taxon>
        <taxon>Catenulisporaceae</taxon>
        <taxon>Catenulispora</taxon>
    </lineage>
</organism>
<dbReference type="InterPro" id="IPR013520">
    <property type="entry name" value="Ribonucl_H"/>
</dbReference>
<keyword evidence="1" id="KW-0540">Nuclease</keyword>
<sequence>MTKTSTPGAPTPALLHDPALVGTTFVVLDFEGTTPRGYSPEPVEVAAIALRRDGDGGTDGQWRQVWSFDALMKPPAHAAITDFDTSQHGITAAMVADRPGSATVLGQFDAQVGDGPHLLVAHNTTMEGGIIYRYRDACPALAATHLLDTVKLARALLPDAPGYGLDALIDHLRLPRPATRHRAMPDVEVTVALFEHLLEVAATRGLRDLADVVRVCGSTAKATLPIQDSIF</sequence>
<dbReference type="Gene3D" id="3.30.420.10">
    <property type="entry name" value="Ribonuclease H-like superfamily/Ribonuclease H"/>
    <property type="match status" value="1"/>
</dbReference>
<evidence type="ECO:0000256" key="3">
    <source>
        <dbReference type="ARBA" id="ARBA00022839"/>
    </source>
</evidence>
<dbReference type="PANTHER" id="PTHR30231:SF4">
    <property type="entry name" value="PROTEIN NEN2"/>
    <property type="match status" value="1"/>
</dbReference>
<gene>
    <name evidence="5" type="ORF">KGQ19_45815</name>
</gene>
<evidence type="ECO:0000313" key="5">
    <source>
        <dbReference type="EMBL" id="MBS2554196.1"/>
    </source>
</evidence>
<dbReference type="PANTHER" id="PTHR30231">
    <property type="entry name" value="DNA POLYMERASE III SUBUNIT EPSILON"/>
    <property type="match status" value="1"/>
</dbReference>
<dbReference type="Pfam" id="PF00929">
    <property type="entry name" value="RNase_T"/>
    <property type="match status" value="1"/>
</dbReference>
<comment type="caution">
    <text evidence="5">The sequence shown here is derived from an EMBL/GenBank/DDBJ whole genome shotgun (WGS) entry which is preliminary data.</text>
</comment>
<dbReference type="CDD" id="cd06127">
    <property type="entry name" value="DEDDh"/>
    <property type="match status" value="1"/>
</dbReference>
<dbReference type="SUPFAM" id="SSF53098">
    <property type="entry name" value="Ribonuclease H-like"/>
    <property type="match status" value="1"/>
</dbReference>
<name>A0ABS5L796_9ACTN</name>
<proteinExistence type="predicted"/>